<accession>A0ABU0XAE8</accession>
<proteinExistence type="predicted"/>
<sequence>MRLIVDDLRDVGQVLYPPVLAGAGLVPALRETADRCGLALDLDVPPSGLTGPSASRVCLLLVDHLRSLRPGTSVVVRIRGGLRLVGVHLREDRPGHASRHRWAVVRCA</sequence>
<evidence type="ECO:0000313" key="1">
    <source>
        <dbReference type="EMBL" id="MDQ2589121.1"/>
    </source>
</evidence>
<comment type="caution">
    <text evidence="1">The sequence shown here is derived from an EMBL/GenBank/DDBJ whole genome shotgun (WGS) entry which is preliminary data.</text>
</comment>
<reference evidence="1 2" key="1">
    <citation type="submission" date="2017-06" db="EMBL/GenBank/DDBJ databases">
        <title>Cultured bacterium strain Saccharothrix yanglingensis Hhs.015.</title>
        <authorList>
            <person name="Xia Y."/>
        </authorList>
    </citation>
    <scope>NUCLEOTIDE SEQUENCE [LARGE SCALE GENOMIC DNA]</scope>
    <source>
        <strain evidence="1 2">Hhs.015</strain>
    </source>
</reference>
<dbReference type="EMBL" id="NSDM01000030">
    <property type="protein sequence ID" value="MDQ2589121.1"/>
    <property type="molecule type" value="Genomic_DNA"/>
</dbReference>
<protein>
    <submittedName>
        <fullName evidence="1">Uncharacterized protein</fullName>
    </submittedName>
</protein>
<organism evidence="1 2">
    <name type="scientific">Saccharothrix yanglingensis</name>
    <dbReference type="NCBI Taxonomy" id="659496"/>
    <lineage>
        <taxon>Bacteria</taxon>
        <taxon>Bacillati</taxon>
        <taxon>Actinomycetota</taxon>
        <taxon>Actinomycetes</taxon>
        <taxon>Pseudonocardiales</taxon>
        <taxon>Pseudonocardiaceae</taxon>
        <taxon>Saccharothrix</taxon>
    </lineage>
</organism>
<gene>
    <name evidence="1" type="ORF">CKY47_35330</name>
</gene>
<keyword evidence="2" id="KW-1185">Reference proteome</keyword>
<name>A0ABU0XAE8_9PSEU</name>
<dbReference type="Proteomes" id="UP001225605">
    <property type="component" value="Unassembled WGS sequence"/>
</dbReference>
<evidence type="ECO:0000313" key="2">
    <source>
        <dbReference type="Proteomes" id="UP001225605"/>
    </source>
</evidence>